<dbReference type="Proteomes" id="UP001215151">
    <property type="component" value="Unassembled WGS sequence"/>
</dbReference>
<dbReference type="PANTHER" id="PTHR10340:SF55">
    <property type="entry name" value="ENDOPOLYPHOSPHATASE"/>
    <property type="match status" value="1"/>
</dbReference>
<evidence type="ECO:0000313" key="6">
    <source>
        <dbReference type="Proteomes" id="UP001215151"/>
    </source>
</evidence>
<comment type="caution">
    <text evidence="5">The sequence shown here is derived from an EMBL/GenBank/DDBJ whole genome shotgun (WGS) entry which is preliminary data.</text>
</comment>
<dbReference type="SUPFAM" id="SSF56300">
    <property type="entry name" value="Metallo-dependent phosphatases"/>
    <property type="match status" value="1"/>
</dbReference>
<dbReference type="GO" id="GO:0008081">
    <property type="term" value="F:phosphoric diester hydrolase activity"/>
    <property type="evidence" value="ECO:0007669"/>
    <property type="project" value="TreeGrafter"/>
</dbReference>
<keyword evidence="4" id="KW-1133">Transmembrane helix</keyword>
<dbReference type="EMBL" id="JAPEVG010000285">
    <property type="protein sequence ID" value="KAJ8469553.1"/>
    <property type="molecule type" value="Genomic_DNA"/>
</dbReference>
<dbReference type="GO" id="GO:0000298">
    <property type="term" value="F:endopolyphosphatase activity"/>
    <property type="evidence" value="ECO:0007669"/>
    <property type="project" value="TreeGrafter"/>
</dbReference>
<keyword evidence="1" id="KW-0378">Hydrolase</keyword>
<keyword evidence="2" id="KW-0325">Glycoprotein</keyword>
<accession>A0AAD7TMD8</accession>
<feature type="region of interest" description="Disordered" evidence="3">
    <location>
        <begin position="504"/>
        <end position="533"/>
    </location>
</feature>
<protein>
    <recommendedName>
        <fullName evidence="7">Endopolyphosphatase</fullName>
    </recommendedName>
</protein>
<dbReference type="PANTHER" id="PTHR10340">
    <property type="entry name" value="SPHINGOMYELIN PHOSPHODIESTERASE"/>
    <property type="match status" value="1"/>
</dbReference>
<keyword evidence="6" id="KW-1185">Reference proteome</keyword>
<feature type="compositionally biased region" description="Acidic residues" evidence="3">
    <location>
        <begin position="516"/>
        <end position="530"/>
    </location>
</feature>
<evidence type="ECO:0000313" key="5">
    <source>
        <dbReference type="EMBL" id="KAJ8469553.1"/>
    </source>
</evidence>
<evidence type="ECO:0000256" key="3">
    <source>
        <dbReference type="SAM" id="MobiDB-lite"/>
    </source>
</evidence>
<proteinExistence type="predicted"/>
<dbReference type="GO" id="GO:0004309">
    <property type="term" value="F:exopolyphosphatase activity"/>
    <property type="evidence" value="ECO:0007669"/>
    <property type="project" value="TreeGrafter"/>
</dbReference>
<evidence type="ECO:0000256" key="4">
    <source>
        <dbReference type="SAM" id="Phobius"/>
    </source>
</evidence>
<dbReference type="InterPro" id="IPR029052">
    <property type="entry name" value="Metallo-depent_PP-like"/>
</dbReference>
<evidence type="ECO:0000256" key="1">
    <source>
        <dbReference type="ARBA" id="ARBA00022801"/>
    </source>
</evidence>
<dbReference type="GO" id="GO:0000324">
    <property type="term" value="C:fungal-type vacuole"/>
    <property type="evidence" value="ECO:0007669"/>
    <property type="project" value="TreeGrafter"/>
</dbReference>
<name>A0AAD7TMD8_9APHY</name>
<feature type="region of interest" description="Disordered" evidence="3">
    <location>
        <begin position="239"/>
        <end position="262"/>
    </location>
</feature>
<reference evidence="5" key="1">
    <citation type="submission" date="2022-11" db="EMBL/GenBank/DDBJ databases">
        <title>Genome Sequence of Cubamyces cubensis.</title>
        <authorList>
            <person name="Buettner E."/>
        </authorList>
    </citation>
    <scope>NUCLEOTIDE SEQUENCE</scope>
    <source>
        <strain evidence="5">MPL-01</strain>
    </source>
</reference>
<dbReference type="GO" id="GO:0006798">
    <property type="term" value="P:polyphosphate catabolic process"/>
    <property type="evidence" value="ECO:0007669"/>
    <property type="project" value="TreeGrafter"/>
</dbReference>
<sequence length="778" mass="87435">MMDRLFAPQSAEAQAHTRLTENWFSWDQDHPSLDETLTAGCATYQAFQRYLNGADLYLVPQTRGELENVLRRYAYDAIHNTIAKSRSQLERGGYSRMCHLVEMSITKVLNENDNAMFLLSLHRPRHDKARSPDLDLLYSSPFRYFSVILLSALCQLSVSLAVLSLAAMLELRVLRLLLVFLVIARVEQGLSVPTQAPMEISPTPASTSAPAIAQESQSRRKLQGRFLHITDMHPDPHYRVDSSEKKACHRGKPKEGKRPAGFYGLPFRRPRTTAEIYELNRALARKMERVFVRRGIPVVPSIAAHGMRGCCFTLGAARVLQGTTMCGVRLVPSCFECVALTFGSASLYQAHNIMMPGPNSITAEFTSIWRAFVPFPSYQVFQRGGYFSVEVIPDSVAVISLNTMYFYDSNTAVGGCARTEPQDPGNLELDWLEVQLQMFRDRGMQVWLSGHIPPSSRNFYSECYVRYLELSLRYQDTILGHVYGHMNMDHFFLLDAEQLGNRTTRSDDAPFVPALVDDDGSDSDDDDQDEPASVLKHNKKELYRLLLQEFSDLPRAQNLNHDNYAVVNVAPSVVPTYLPSFRIFAYNTTGEAYLPGQLGNASLDESQPGRPSRSLKALSGALCADAEHAESWRCHLEEEWHSNPESPSRMNRLWTPLGYAQLEYLTFPVTSLHPPPKADGADGNATEGEDNNGAVDAAVSVEAHSGANKFWYPIPRRHLPRTLRNTTLTRSKKFAPYGLEDLTIPSWTALAQRLGRSKAKRLRQKFKQYMYMGGAGEA</sequence>
<keyword evidence="4" id="KW-0812">Transmembrane</keyword>
<evidence type="ECO:0000256" key="2">
    <source>
        <dbReference type="ARBA" id="ARBA00023180"/>
    </source>
</evidence>
<feature type="transmembrane region" description="Helical" evidence="4">
    <location>
        <begin position="144"/>
        <end position="169"/>
    </location>
</feature>
<keyword evidence="4" id="KW-0472">Membrane</keyword>
<gene>
    <name evidence="5" type="ORF">ONZ51_g8921</name>
</gene>
<dbReference type="GO" id="GO:0005615">
    <property type="term" value="C:extracellular space"/>
    <property type="evidence" value="ECO:0007669"/>
    <property type="project" value="TreeGrafter"/>
</dbReference>
<evidence type="ECO:0008006" key="7">
    <source>
        <dbReference type="Google" id="ProtNLM"/>
    </source>
</evidence>
<dbReference type="AlphaFoldDB" id="A0AAD7TMD8"/>
<organism evidence="5 6">
    <name type="scientific">Trametes cubensis</name>
    <dbReference type="NCBI Taxonomy" id="1111947"/>
    <lineage>
        <taxon>Eukaryota</taxon>
        <taxon>Fungi</taxon>
        <taxon>Dikarya</taxon>
        <taxon>Basidiomycota</taxon>
        <taxon>Agaricomycotina</taxon>
        <taxon>Agaricomycetes</taxon>
        <taxon>Polyporales</taxon>
        <taxon>Polyporaceae</taxon>
        <taxon>Trametes</taxon>
    </lineage>
</organism>